<dbReference type="GO" id="GO:0016651">
    <property type="term" value="F:oxidoreductase activity, acting on NAD(P)H"/>
    <property type="evidence" value="ECO:0007669"/>
    <property type="project" value="TreeGrafter"/>
</dbReference>
<dbReference type="SMART" id="SM00829">
    <property type="entry name" value="PKS_ER"/>
    <property type="match status" value="1"/>
</dbReference>
<name>A0A2T0SK27_9PSEU</name>
<accession>A0A2T0SK27</accession>
<dbReference type="SUPFAM" id="SSF51735">
    <property type="entry name" value="NAD(P)-binding Rossmann-fold domains"/>
    <property type="match status" value="1"/>
</dbReference>
<dbReference type="CDD" id="cd08244">
    <property type="entry name" value="MDR_enoyl_red"/>
    <property type="match status" value="1"/>
</dbReference>
<dbReference type="EMBL" id="PVTF01000019">
    <property type="protein sequence ID" value="PRY33762.1"/>
    <property type="molecule type" value="Genomic_DNA"/>
</dbReference>
<organism evidence="4 5">
    <name type="scientific">Umezawaea tangerina</name>
    <dbReference type="NCBI Taxonomy" id="84725"/>
    <lineage>
        <taxon>Bacteria</taxon>
        <taxon>Bacillati</taxon>
        <taxon>Actinomycetota</taxon>
        <taxon>Actinomycetes</taxon>
        <taxon>Pseudonocardiales</taxon>
        <taxon>Pseudonocardiaceae</taxon>
        <taxon>Umezawaea</taxon>
    </lineage>
</organism>
<keyword evidence="1" id="KW-0521">NADP</keyword>
<dbReference type="RefSeq" id="WP_106195839.1">
    <property type="nucleotide sequence ID" value="NZ_PVTF01000019.1"/>
</dbReference>
<keyword evidence="5" id="KW-1185">Reference proteome</keyword>
<dbReference type="SUPFAM" id="SSF50129">
    <property type="entry name" value="GroES-like"/>
    <property type="match status" value="1"/>
</dbReference>
<dbReference type="GO" id="GO:0070402">
    <property type="term" value="F:NADPH binding"/>
    <property type="evidence" value="ECO:0007669"/>
    <property type="project" value="TreeGrafter"/>
</dbReference>
<gene>
    <name evidence="4" type="ORF">CLV43_11969</name>
</gene>
<dbReference type="AlphaFoldDB" id="A0A2T0SK27"/>
<dbReference type="Gene3D" id="3.40.50.720">
    <property type="entry name" value="NAD(P)-binding Rossmann-like Domain"/>
    <property type="match status" value="1"/>
</dbReference>
<evidence type="ECO:0000313" key="4">
    <source>
        <dbReference type="EMBL" id="PRY33762.1"/>
    </source>
</evidence>
<dbReference type="OrthoDB" id="5195079at2"/>
<proteinExistence type="predicted"/>
<dbReference type="Proteomes" id="UP000239494">
    <property type="component" value="Unassembled WGS sequence"/>
</dbReference>
<dbReference type="PANTHER" id="PTHR48106">
    <property type="entry name" value="QUINONE OXIDOREDUCTASE PIG3-RELATED"/>
    <property type="match status" value="1"/>
</dbReference>
<dbReference type="Gene3D" id="3.90.180.10">
    <property type="entry name" value="Medium-chain alcohol dehydrogenases, catalytic domain"/>
    <property type="match status" value="1"/>
</dbReference>
<keyword evidence="2" id="KW-0560">Oxidoreductase</keyword>
<dbReference type="Pfam" id="PF08240">
    <property type="entry name" value="ADH_N"/>
    <property type="match status" value="1"/>
</dbReference>
<dbReference type="Pfam" id="PF13602">
    <property type="entry name" value="ADH_zinc_N_2"/>
    <property type="match status" value="1"/>
</dbReference>
<evidence type="ECO:0000256" key="2">
    <source>
        <dbReference type="ARBA" id="ARBA00023002"/>
    </source>
</evidence>
<reference evidence="4 5" key="1">
    <citation type="submission" date="2018-03" db="EMBL/GenBank/DDBJ databases">
        <title>Genomic Encyclopedia of Archaeal and Bacterial Type Strains, Phase II (KMG-II): from individual species to whole genera.</title>
        <authorList>
            <person name="Goeker M."/>
        </authorList>
    </citation>
    <scope>NUCLEOTIDE SEQUENCE [LARGE SCALE GENOMIC DNA]</scope>
    <source>
        <strain evidence="4 5">DSM 44720</strain>
    </source>
</reference>
<dbReference type="InterPro" id="IPR036291">
    <property type="entry name" value="NAD(P)-bd_dom_sf"/>
</dbReference>
<sequence length="319" mass="32496">MRAIRQHAFGPAENLVLEEVDDPVPGTGQVRIAVSAAGVHVVDTTIRSGLGRGPFPLPALPMTPGREVAGVVTSLGDDVDPGWLGRRVVAHLGQASGGYAETAVANASALHALPDHVSDDVAVAMIGTGRTAMGVFEGAAIRPDDTVLVLAAAGGIGALAVQEAHAVGARVVGAAGGAAKVDLVRSLGADVAVDYSEPGWDKGIGGVTVVLDAVGGTLGRTAFDLLVPGGRVVLFGWALGTEPTKFTGDDLFARSLTASVVLGPHVFRRLREFEEKSLAAAASGRLTPVVSSTFPLAEAARAHRALENRETVGKVVLKP</sequence>
<dbReference type="InterPro" id="IPR020843">
    <property type="entry name" value="ER"/>
</dbReference>
<evidence type="ECO:0000259" key="3">
    <source>
        <dbReference type="SMART" id="SM00829"/>
    </source>
</evidence>
<comment type="caution">
    <text evidence="4">The sequence shown here is derived from an EMBL/GenBank/DDBJ whole genome shotgun (WGS) entry which is preliminary data.</text>
</comment>
<feature type="domain" description="Enoyl reductase (ER)" evidence="3">
    <location>
        <begin position="10"/>
        <end position="317"/>
    </location>
</feature>
<protein>
    <submittedName>
        <fullName evidence="4">NADPH2:quinone reductase</fullName>
    </submittedName>
</protein>
<dbReference type="InterPro" id="IPR011032">
    <property type="entry name" value="GroES-like_sf"/>
</dbReference>
<evidence type="ECO:0000256" key="1">
    <source>
        <dbReference type="ARBA" id="ARBA00022857"/>
    </source>
</evidence>
<evidence type="ECO:0000313" key="5">
    <source>
        <dbReference type="Proteomes" id="UP000239494"/>
    </source>
</evidence>
<dbReference type="InterPro" id="IPR013154">
    <property type="entry name" value="ADH-like_N"/>
</dbReference>